<name>A0AAV2GH99_9ROSI</name>
<accession>A0AAV2GH99</accession>
<gene>
    <name evidence="2" type="ORF">LTRI10_LOCUS48506</name>
</gene>
<evidence type="ECO:0000313" key="2">
    <source>
        <dbReference type="EMBL" id="CAL1408955.1"/>
    </source>
</evidence>
<organism evidence="2 3">
    <name type="scientific">Linum trigynum</name>
    <dbReference type="NCBI Taxonomy" id="586398"/>
    <lineage>
        <taxon>Eukaryota</taxon>
        <taxon>Viridiplantae</taxon>
        <taxon>Streptophyta</taxon>
        <taxon>Embryophyta</taxon>
        <taxon>Tracheophyta</taxon>
        <taxon>Spermatophyta</taxon>
        <taxon>Magnoliopsida</taxon>
        <taxon>eudicotyledons</taxon>
        <taxon>Gunneridae</taxon>
        <taxon>Pentapetalae</taxon>
        <taxon>rosids</taxon>
        <taxon>fabids</taxon>
        <taxon>Malpighiales</taxon>
        <taxon>Linaceae</taxon>
        <taxon>Linum</taxon>
    </lineage>
</organism>
<keyword evidence="3" id="KW-1185">Reference proteome</keyword>
<sequence>MAPFDFKSDKHFVASSDGTTLQVYELTKPTLILHPSSIRKAHWKVVANINTNLDEDEDENNDYDDMAEEEEEEEERTSSLYDDLLFFDGHGKIEGRAALTKLAQHLSGLHLMVSPQGYCFQDAKELGEYADYGTHYLRLNDLFS</sequence>
<protein>
    <submittedName>
        <fullName evidence="2">Uncharacterized protein</fullName>
    </submittedName>
</protein>
<proteinExistence type="predicted"/>
<evidence type="ECO:0000313" key="3">
    <source>
        <dbReference type="Proteomes" id="UP001497516"/>
    </source>
</evidence>
<feature type="region of interest" description="Disordered" evidence="1">
    <location>
        <begin position="54"/>
        <end position="78"/>
    </location>
</feature>
<feature type="compositionally biased region" description="Acidic residues" evidence="1">
    <location>
        <begin position="54"/>
        <end position="75"/>
    </location>
</feature>
<dbReference type="EMBL" id="OZ034821">
    <property type="protein sequence ID" value="CAL1408955.1"/>
    <property type="molecule type" value="Genomic_DNA"/>
</dbReference>
<reference evidence="2 3" key="1">
    <citation type="submission" date="2024-04" db="EMBL/GenBank/DDBJ databases">
        <authorList>
            <person name="Fracassetti M."/>
        </authorList>
    </citation>
    <scope>NUCLEOTIDE SEQUENCE [LARGE SCALE GENOMIC DNA]</scope>
</reference>
<dbReference type="Proteomes" id="UP001497516">
    <property type="component" value="Chromosome 8"/>
</dbReference>
<evidence type="ECO:0000256" key="1">
    <source>
        <dbReference type="SAM" id="MobiDB-lite"/>
    </source>
</evidence>
<dbReference type="AlphaFoldDB" id="A0AAV2GH99"/>